<dbReference type="Proteomes" id="UP000315647">
    <property type="component" value="Chromosome"/>
</dbReference>
<keyword evidence="2 9" id="KW-0328">Glycosyltransferase</keyword>
<evidence type="ECO:0000256" key="1">
    <source>
        <dbReference type="ARBA" id="ARBA00009481"/>
    </source>
</evidence>
<dbReference type="RefSeq" id="WP_145113319.1">
    <property type="nucleotide sequence ID" value="NZ_CP036277.1"/>
</dbReference>
<evidence type="ECO:0000259" key="8">
    <source>
        <dbReference type="Pfam" id="PF12038"/>
    </source>
</evidence>
<dbReference type="CDD" id="cd03801">
    <property type="entry name" value="GT4_PimA-like"/>
    <property type="match status" value="1"/>
</dbReference>
<dbReference type="GO" id="GO:0016438">
    <property type="term" value="F:tRNA-queuosine(34) beta-mannosyltransferase activity"/>
    <property type="evidence" value="ECO:0007669"/>
    <property type="project" value="UniProtKB-EC"/>
</dbReference>
<protein>
    <recommendedName>
        <fullName evidence="5">tRNA-queuosine alpha-mannosyltransferase</fullName>
        <ecNumber evidence="4">2.4.1.110</ecNumber>
    </recommendedName>
</protein>
<dbReference type="AlphaFoldDB" id="A0A518ACI4"/>
<dbReference type="PANTHER" id="PTHR13615">
    <property type="entry name" value="GLYCOSYLTRANSFERASE-LIKE 1"/>
    <property type="match status" value="1"/>
</dbReference>
<accession>A0A517QCM4</accession>
<dbReference type="PANTHER" id="PTHR13615:SF3">
    <property type="entry name" value="GLYCOSYLTRANSFERASE-LIKE DOMAIN-CONTAINING PROTEIN 1"/>
    <property type="match status" value="1"/>
</dbReference>
<evidence type="ECO:0000313" key="10">
    <source>
        <dbReference type="Proteomes" id="UP000315647"/>
    </source>
</evidence>
<dbReference type="InterPro" id="IPR001296">
    <property type="entry name" value="Glyco_trans_1"/>
</dbReference>
<evidence type="ECO:0000256" key="6">
    <source>
        <dbReference type="ARBA" id="ARBA00048439"/>
    </source>
</evidence>
<comment type="similarity">
    <text evidence="1">Belongs to the glycosyltransferase group 1 family. Glycosyltransferase 4 subfamily.</text>
</comment>
<evidence type="ECO:0000256" key="2">
    <source>
        <dbReference type="ARBA" id="ARBA00022676"/>
    </source>
</evidence>
<dbReference type="InterPro" id="IPR051862">
    <property type="entry name" value="GT-like_domain_containing_1"/>
</dbReference>
<dbReference type="EC" id="2.4.1.110" evidence="4"/>
<dbReference type="Gene3D" id="3.40.50.2000">
    <property type="entry name" value="Glycogen Phosphorylase B"/>
    <property type="match status" value="1"/>
</dbReference>
<reference evidence="9 10" key="1">
    <citation type="submission" date="2019-03" db="EMBL/GenBank/DDBJ databases">
        <title>Deep-cultivation of Planctomycetes and their phenomic and genomic characterization uncovers novel biology.</title>
        <authorList>
            <person name="Wiegand S."/>
            <person name="Jogler M."/>
            <person name="Boedeker C."/>
            <person name="Pinto D."/>
            <person name="Vollmers J."/>
            <person name="Rivas-Marin E."/>
            <person name="Kohn T."/>
            <person name="Peeters S.H."/>
            <person name="Heuer A."/>
            <person name="Rast P."/>
            <person name="Oberbeckmann S."/>
            <person name="Bunk B."/>
            <person name="Jeske O."/>
            <person name="Meyerdierks A."/>
            <person name="Storesund J.E."/>
            <person name="Kallscheuer N."/>
            <person name="Luecker S."/>
            <person name="Lage O.M."/>
            <person name="Pohl T."/>
            <person name="Merkel B.J."/>
            <person name="Hornburger P."/>
            <person name="Mueller R.-W."/>
            <person name="Bruemmer F."/>
            <person name="Labrenz M."/>
            <person name="Spormann A.M."/>
            <person name="Op den Camp H."/>
            <person name="Overmann J."/>
            <person name="Amann R."/>
            <person name="Jetten M.S.M."/>
            <person name="Mascher T."/>
            <person name="Medema M.H."/>
            <person name="Devos D.P."/>
            <person name="Kaster A.-K."/>
            <person name="Ovreas L."/>
            <person name="Rohde M."/>
            <person name="Galperin M.Y."/>
            <person name="Jogler C."/>
        </authorList>
    </citation>
    <scope>NUCLEOTIDE SEQUENCE [LARGE SCALE GENOMIC DNA]</scope>
    <source>
        <strain evidence="9 10">Enr10</strain>
    </source>
</reference>
<organism evidence="9 10">
    <name type="scientific">Gimesia panareensis</name>
    <dbReference type="NCBI Taxonomy" id="2527978"/>
    <lineage>
        <taxon>Bacteria</taxon>
        <taxon>Pseudomonadati</taxon>
        <taxon>Planctomycetota</taxon>
        <taxon>Planctomycetia</taxon>
        <taxon>Planctomycetales</taxon>
        <taxon>Planctomycetaceae</taxon>
        <taxon>Gimesia</taxon>
    </lineage>
</organism>
<accession>A0A518ACI4</accession>
<dbReference type="Pfam" id="PF00534">
    <property type="entry name" value="Glycos_transf_1"/>
    <property type="match status" value="1"/>
</dbReference>
<evidence type="ECO:0000259" key="7">
    <source>
        <dbReference type="Pfam" id="PF00534"/>
    </source>
</evidence>
<evidence type="ECO:0000313" key="9">
    <source>
        <dbReference type="EMBL" id="QDT29372.1"/>
    </source>
</evidence>
<evidence type="ECO:0000256" key="5">
    <source>
        <dbReference type="ARBA" id="ARBA00044539"/>
    </source>
</evidence>
<evidence type="ECO:0000256" key="3">
    <source>
        <dbReference type="ARBA" id="ARBA00022679"/>
    </source>
</evidence>
<comment type="catalytic activity">
    <reaction evidence="6">
        <text>queuosine(34) in tRNA(Asp) + GDP-alpha-D-mannose = O-4''-alpha-D-mannosylqueuosine(34) in tRNA(Asp) + GDP + H(+)</text>
        <dbReference type="Rhea" id="RHEA:12885"/>
        <dbReference type="Rhea" id="RHEA-COMP:18572"/>
        <dbReference type="Rhea" id="RHEA-COMP:18581"/>
        <dbReference type="ChEBI" id="CHEBI:15378"/>
        <dbReference type="ChEBI" id="CHEBI:57527"/>
        <dbReference type="ChEBI" id="CHEBI:58189"/>
        <dbReference type="ChEBI" id="CHEBI:194431"/>
        <dbReference type="ChEBI" id="CHEBI:194442"/>
        <dbReference type="EC" id="2.4.1.110"/>
    </reaction>
    <physiologicalReaction direction="left-to-right" evidence="6">
        <dbReference type="Rhea" id="RHEA:12886"/>
    </physiologicalReaction>
</comment>
<keyword evidence="10" id="KW-1185">Reference proteome</keyword>
<gene>
    <name evidence="9" type="primary">pimC</name>
    <name evidence="9" type="ORF">Enr10x_47240</name>
</gene>
<proteinExistence type="inferred from homology"/>
<dbReference type="Pfam" id="PF12038">
    <property type="entry name" value="QTMAN_N"/>
    <property type="match status" value="1"/>
</dbReference>
<dbReference type="InterPro" id="IPR022701">
    <property type="entry name" value="QTMAN_N"/>
</dbReference>
<name>A0A518ACI4_9PLAN</name>
<keyword evidence="3 9" id="KW-0808">Transferase</keyword>
<dbReference type="SUPFAM" id="SSF53756">
    <property type="entry name" value="UDP-Glycosyltransferase/glycogen phosphorylase"/>
    <property type="match status" value="1"/>
</dbReference>
<dbReference type="EMBL" id="CP037421">
    <property type="protein sequence ID" value="QDT29372.1"/>
    <property type="molecule type" value="Genomic_DNA"/>
</dbReference>
<feature type="domain" description="tRNA-queuosine alpha-mannosyltransferase N-terminal" evidence="8">
    <location>
        <begin position="2"/>
        <end position="173"/>
    </location>
</feature>
<feature type="domain" description="Glycosyl transferase family 1" evidence="7">
    <location>
        <begin position="187"/>
        <end position="326"/>
    </location>
</feature>
<evidence type="ECO:0000256" key="4">
    <source>
        <dbReference type="ARBA" id="ARBA00044517"/>
    </source>
</evidence>
<sequence>MRILAINAYHGGSHRDFLQQWISHSCHEFTVLSLPPRHWKWRMQHAALTVAAEVAERFAEGARWDILFVTDMFDLTTFLGLVRAEIADLPRIVYFHENQWTYPVPADEPRDLTYGFINLKTAIAADALWFNSDFHRREFFQGSMEFLKRMPDYAPLELLEPLQRKSVVHSPGIQTVEQGNPERGPRPLQLLWVARWEYDKNPEQFCAAVSQLEAKGVDFRLSLLGQSTPEVPDCFLELQSDYANRIDHWGFLEQRSDYQQALQNADVVISTARHEFFGISILEAVAAGCLPVLPQRLSYPEIFAETPECFYDGSTEALVEKVMQFSQLLQTDRGAESLCERLKKICSRYHWESTAHMLDEGVTVCRRHQVVE</sequence>